<dbReference type="GO" id="GO:0006508">
    <property type="term" value="P:proteolysis"/>
    <property type="evidence" value="ECO:0007669"/>
    <property type="project" value="UniProtKB-KW"/>
</dbReference>
<evidence type="ECO:0000313" key="6">
    <source>
        <dbReference type="Proteomes" id="UP000321513"/>
    </source>
</evidence>
<protein>
    <recommendedName>
        <fullName evidence="7">Peptidase</fullName>
    </recommendedName>
</protein>
<evidence type="ECO:0000256" key="1">
    <source>
        <dbReference type="ARBA" id="ARBA00006534"/>
    </source>
</evidence>
<name>A0A512BH47_9BACT</name>
<dbReference type="PANTHER" id="PTHR20842">
    <property type="entry name" value="PROTEASE S51 ALPHA-ASPARTYL DIPEPTIDASE"/>
    <property type="match status" value="1"/>
</dbReference>
<dbReference type="EMBL" id="BJYT01000017">
    <property type="protein sequence ID" value="GEO11195.1"/>
    <property type="molecule type" value="Genomic_DNA"/>
</dbReference>
<dbReference type="GO" id="GO:0008236">
    <property type="term" value="F:serine-type peptidase activity"/>
    <property type="evidence" value="ECO:0007669"/>
    <property type="project" value="UniProtKB-KW"/>
</dbReference>
<keyword evidence="4" id="KW-0720">Serine protease</keyword>
<organism evidence="5 6">
    <name type="scientific">Segetibacter aerophilus</name>
    <dbReference type="NCBI Taxonomy" id="670293"/>
    <lineage>
        <taxon>Bacteria</taxon>
        <taxon>Pseudomonadati</taxon>
        <taxon>Bacteroidota</taxon>
        <taxon>Chitinophagia</taxon>
        <taxon>Chitinophagales</taxon>
        <taxon>Chitinophagaceae</taxon>
        <taxon>Segetibacter</taxon>
    </lineage>
</organism>
<dbReference type="RefSeq" id="WP_147205306.1">
    <property type="nucleotide sequence ID" value="NZ_BJYT01000017.1"/>
</dbReference>
<evidence type="ECO:0000313" key="5">
    <source>
        <dbReference type="EMBL" id="GEO11195.1"/>
    </source>
</evidence>
<dbReference type="Pfam" id="PF03575">
    <property type="entry name" value="Peptidase_S51"/>
    <property type="match status" value="1"/>
</dbReference>
<evidence type="ECO:0000256" key="4">
    <source>
        <dbReference type="ARBA" id="ARBA00022825"/>
    </source>
</evidence>
<keyword evidence="2" id="KW-0645">Protease</keyword>
<dbReference type="OrthoDB" id="9778515at2"/>
<reference evidence="5 6" key="1">
    <citation type="submission" date="2019-07" db="EMBL/GenBank/DDBJ databases">
        <title>Whole genome shotgun sequence of Segetibacter aerophilus NBRC 106135.</title>
        <authorList>
            <person name="Hosoyama A."/>
            <person name="Uohara A."/>
            <person name="Ohji S."/>
            <person name="Ichikawa N."/>
        </authorList>
    </citation>
    <scope>NUCLEOTIDE SEQUENCE [LARGE SCALE GENOMIC DNA]</scope>
    <source>
        <strain evidence="5 6">NBRC 106135</strain>
    </source>
</reference>
<sequence>METKPIFLFADSQLLFLKNDQQEYYLQSVMNDITNADPSCAYIGASNNDEPVFYELFIAAMQNLGLTNCKKISSSFNEDGRDFLDKADLILLAGGDTELGLEIFREKGIDEILQRKYAEGSILIGISAGAVQLGWQSFKAVNEKMNATEALKLLPFIVLVHQDKDELAKVAVLLQISDIKRAYEIPMGGGLIFHQDKTIEAIRKPINEFILKEENLAHTLIFPGNHETV</sequence>
<accession>A0A512BH47</accession>
<comment type="similarity">
    <text evidence="1">Belongs to the peptidase S51 family.</text>
</comment>
<comment type="caution">
    <text evidence="5">The sequence shown here is derived from an EMBL/GenBank/DDBJ whole genome shotgun (WGS) entry which is preliminary data.</text>
</comment>
<dbReference type="PANTHER" id="PTHR20842:SF0">
    <property type="entry name" value="ALPHA-ASPARTYL DIPEPTIDASE"/>
    <property type="match status" value="1"/>
</dbReference>
<keyword evidence="6" id="KW-1185">Reference proteome</keyword>
<dbReference type="Gene3D" id="3.40.50.880">
    <property type="match status" value="1"/>
</dbReference>
<proteinExistence type="inferred from homology"/>
<dbReference type="SUPFAM" id="SSF52317">
    <property type="entry name" value="Class I glutamine amidotransferase-like"/>
    <property type="match status" value="1"/>
</dbReference>
<keyword evidence="3" id="KW-0378">Hydrolase</keyword>
<dbReference type="Proteomes" id="UP000321513">
    <property type="component" value="Unassembled WGS sequence"/>
</dbReference>
<dbReference type="InterPro" id="IPR029062">
    <property type="entry name" value="Class_I_gatase-like"/>
</dbReference>
<evidence type="ECO:0000256" key="2">
    <source>
        <dbReference type="ARBA" id="ARBA00022670"/>
    </source>
</evidence>
<dbReference type="AlphaFoldDB" id="A0A512BH47"/>
<evidence type="ECO:0000256" key="3">
    <source>
        <dbReference type="ARBA" id="ARBA00022801"/>
    </source>
</evidence>
<evidence type="ECO:0008006" key="7">
    <source>
        <dbReference type="Google" id="ProtNLM"/>
    </source>
</evidence>
<gene>
    <name evidence="5" type="ORF">SAE01_36910</name>
</gene>
<dbReference type="InterPro" id="IPR005320">
    <property type="entry name" value="Peptidase_S51"/>
</dbReference>